<feature type="transmembrane region" description="Helical" evidence="6">
    <location>
        <begin position="233"/>
        <end position="252"/>
    </location>
</feature>
<evidence type="ECO:0000313" key="8">
    <source>
        <dbReference type="Proteomes" id="UP000050911"/>
    </source>
</evidence>
<evidence type="ECO:0000256" key="5">
    <source>
        <dbReference type="ARBA" id="ARBA00023136"/>
    </source>
</evidence>
<evidence type="ECO:0000313" key="7">
    <source>
        <dbReference type="EMBL" id="KRK47823.1"/>
    </source>
</evidence>
<proteinExistence type="inferred from homology"/>
<feature type="transmembrane region" description="Helical" evidence="6">
    <location>
        <begin position="202"/>
        <end position="227"/>
    </location>
</feature>
<dbReference type="PANTHER" id="PTHR21716">
    <property type="entry name" value="TRANSMEMBRANE PROTEIN"/>
    <property type="match status" value="1"/>
</dbReference>
<keyword evidence="3 6" id="KW-0812">Transmembrane</keyword>
<dbReference type="GO" id="GO:0055085">
    <property type="term" value="P:transmembrane transport"/>
    <property type="evidence" value="ECO:0007669"/>
    <property type="project" value="TreeGrafter"/>
</dbReference>
<dbReference type="Proteomes" id="UP000050911">
    <property type="component" value="Unassembled WGS sequence"/>
</dbReference>
<comment type="subcellular location">
    <subcellularLocation>
        <location evidence="1">Membrane</location>
        <topology evidence="1">Multi-pass membrane protein</topology>
    </subcellularLocation>
</comment>
<feature type="transmembrane region" description="Helical" evidence="6">
    <location>
        <begin position="171"/>
        <end position="190"/>
    </location>
</feature>
<feature type="transmembrane region" description="Helical" evidence="6">
    <location>
        <begin position="264"/>
        <end position="284"/>
    </location>
</feature>
<keyword evidence="5 6" id="KW-0472">Membrane</keyword>
<dbReference type="AlphaFoldDB" id="A0A0R1HN16"/>
<gene>
    <name evidence="7" type="ORF">FC96_GL002026</name>
</gene>
<name>A0A0R1HN16_9LACO</name>
<keyword evidence="4 6" id="KW-1133">Transmembrane helix</keyword>
<organism evidence="7 8">
    <name type="scientific">Secundilactobacillus kimchicus JCM 15530</name>
    <dbReference type="NCBI Taxonomy" id="1302272"/>
    <lineage>
        <taxon>Bacteria</taxon>
        <taxon>Bacillati</taxon>
        <taxon>Bacillota</taxon>
        <taxon>Bacilli</taxon>
        <taxon>Lactobacillales</taxon>
        <taxon>Lactobacillaceae</taxon>
        <taxon>Secundilactobacillus</taxon>
    </lineage>
</organism>
<sequence length="335" mass="37974">MNMILLTFIFTFLVVRLIRLVQRYVKIPSSLIVMAVYLLVIAAMYFAVTKYIPMIVKQVTMMVQSSYNFYQSSANDTNQTVKLINDWMNQFDVVPQVKSGLKVVVDYVSTIGSFGLTFFLSFILSFFFTVEEKQMVTFSQLFLTSHFGWYFQDVAYFAKKFLNTFGVVLEAQFMIAVVNTIITTLGLAFLHFPQLMALSIMVFIFSLIPVAGVILSAIPLTILGYSVGGFQTVAYIIIMLIVVHGLEAYVLNPKFMSSKTELPIFYTFVVLLAGEAFWGVWGLLLGVPVFTFFLDVLGVKAAHGLHVPPARFQKMRLKRFYRENSDSDSNDEKGK</sequence>
<dbReference type="EMBL" id="AZCX01000005">
    <property type="protein sequence ID" value="KRK47823.1"/>
    <property type="molecule type" value="Genomic_DNA"/>
</dbReference>
<comment type="caution">
    <text evidence="7">The sequence shown here is derived from an EMBL/GenBank/DDBJ whole genome shotgun (WGS) entry which is preliminary data.</text>
</comment>
<feature type="transmembrane region" description="Helical" evidence="6">
    <location>
        <begin position="33"/>
        <end position="52"/>
    </location>
</feature>
<dbReference type="PATRIC" id="fig|1302272.5.peg.2070"/>
<comment type="similarity">
    <text evidence="2">Belongs to the autoinducer-2 exporter (AI-2E) (TC 2.A.86) family.</text>
</comment>
<accession>A0A0R1HN16</accession>
<evidence type="ECO:0000256" key="3">
    <source>
        <dbReference type="ARBA" id="ARBA00022692"/>
    </source>
</evidence>
<reference evidence="7 8" key="1">
    <citation type="journal article" date="2015" name="Genome Announc.">
        <title>Expanding the biotechnology potential of lactobacilli through comparative genomics of 213 strains and associated genera.</title>
        <authorList>
            <person name="Sun Z."/>
            <person name="Harris H.M."/>
            <person name="McCann A."/>
            <person name="Guo C."/>
            <person name="Argimon S."/>
            <person name="Zhang W."/>
            <person name="Yang X."/>
            <person name="Jeffery I.B."/>
            <person name="Cooney J.C."/>
            <person name="Kagawa T.F."/>
            <person name="Liu W."/>
            <person name="Song Y."/>
            <person name="Salvetti E."/>
            <person name="Wrobel A."/>
            <person name="Rasinkangas P."/>
            <person name="Parkhill J."/>
            <person name="Rea M.C."/>
            <person name="O'Sullivan O."/>
            <person name="Ritari J."/>
            <person name="Douillard F.P."/>
            <person name="Paul Ross R."/>
            <person name="Yang R."/>
            <person name="Briner A.E."/>
            <person name="Felis G.E."/>
            <person name="de Vos W.M."/>
            <person name="Barrangou R."/>
            <person name="Klaenhammer T.R."/>
            <person name="Caufield P.W."/>
            <person name="Cui Y."/>
            <person name="Zhang H."/>
            <person name="O'Toole P.W."/>
        </authorList>
    </citation>
    <scope>NUCLEOTIDE SEQUENCE [LARGE SCALE GENOMIC DNA]</scope>
    <source>
        <strain evidence="7 8">JCM 15530</strain>
    </source>
</reference>
<evidence type="ECO:0000256" key="6">
    <source>
        <dbReference type="SAM" id="Phobius"/>
    </source>
</evidence>
<dbReference type="GO" id="GO:0016020">
    <property type="term" value="C:membrane"/>
    <property type="evidence" value="ECO:0007669"/>
    <property type="project" value="UniProtKB-SubCell"/>
</dbReference>
<keyword evidence="8" id="KW-1185">Reference proteome</keyword>
<evidence type="ECO:0000256" key="1">
    <source>
        <dbReference type="ARBA" id="ARBA00004141"/>
    </source>
</evidence>
<feature type="transmembrane region" description="Helical" evidence="6">
    <location>
        <begin position="107"/>
        <end position="128"/>
    </location>
</feature>
<dbReference type="STRING" id="1302272.FC96_GL002026"/>
<evidence type="ECO:0000256" key="2">
    <source>
        <dbReference type="ARBA" id="ARBA00009773"/>
    </source>
</evidence>
<protein>
    <submittedName>
        <fullName evidence="7">Permease</fullName>
    </submittedName>
</protein>
<dbReference type="Pfam" id="PF01594">
    <property type="entry name" value="AI-2E_transport"/>
    <property type="match status" value="1"/>
</dbReference>
<dbReference type="InterPro" id="IPR002549">
    <property type="entry name" value="AI-2E-like"/>
</dbReference>
<evidence type="ECO:0000256" key="4">
    <source>
        <dbReference type="ARBA" id="ARBA00022989"/>
    </source>
</evidence>
<dbReference type="PANTHER" id="PTHR21716:SF62">
    <property type="entry name" value="TRANSPORT PROTEIN YDBI-RELATED"/>
    <property type="match status" value="1"/>
</dbReference>